<keyword evidence="1" id="KW-0143">Chaperone</keyword>
<dbReference type="SMART" id="SM00271">
    <property type="entry name" value="DnaJ"/>
    <property type="match status" value="1"/>
</dbReference>
<dbReference type="PROSITE" id="PS50076">
    <property type="entry name" value="DNAJ_2"/>
    <property type="match status" value="1"/>
</dbReference>
<dbReference type="EMBL" id="AP024718">
    <property type="protein sequence ID" value="BCX88061.1"/>
    <property type="molecule type" value="Genomic_DNA"/>
</dbReference>
<dbReference type="Pfam" id="PF00226">
    <property type="entry name" value="DnaJ"/>
    <property type="match status" value="1"/>
</dbReference>
<protein>
    <submittedName>
        <fullName evidence="3">Molecular chaperone DnaJ</fullName>
    </submittedName>
</protein>
<name>A0AAU9C8A6_9GAMM</name>
<dbReference type="CDD" id="cd06257">
    <property type="entry name" value="DnaJ"/>
    <property type="match status" value="1"/>
</dbReference>
<dbReference type="RefSeq" id="WP_286293107.1">
    <property type="nucleotide sequence ID" value="NZ_AP024718.1"/>
</dbReference>
<dbReference type="InterPro" id="IPR001623">
    <property type="entry name" value="DnaJ_domain"/>
</dbReference>
<sequence length="101" mass="11623">MKSLDPYAVLKIGPDAGDETIRRAYLDQVRRHPPEREPEAFQQIQWAYEQIKDERSRIHYQLFHVTEPEKIAAALPAGRPSLAQLRALLRDCAQVQEDGQS</sequence>
<dbReference type="SUPFAM" id="SSF46565">
    <property type="entry name" value="Chaperone J-domain"/>
    <property type="match status" value="1"/>
</dbReference>
<dbReference type="AlphaFoldDB" id="A0AAU9C8A6"/>
<feature type="domain" description="J" evidence="2">
    <location>
        <begin position="5"/>
        <end position="64"/>
    </location>
</feature>
<evidence type="ECO:0000256" key="1">
    <source>
        <dbReference type="ARBA" id="ARBA00023186"/>
    </source>
</evidence>
<dbReference type="Gene3D" id="1.10.287.110">
    <property type="entry name" value="DnaJ domain"/>
    <property type="match status" value="1"/>
</dbReference>
<keyword evidence="4" id="KW-1185">Reference proteome</keyword>
<dbReference type="Proteomes" id="UP001321450">
    <property type="component" value="Chromosome"/>
</dbReference>
<accession>A0AAU9C8A6</accession>
<dbReference type="InterPro" id="IPR036869">
    <property type="entry name" value="J_dom_sf"/>
</dbReference>
<evidence type="ECO:0000313" key="3">
    <source>
        <dbReference type="EMBL" id="BCX88061.1"/>
    </source>
</evidence>
<reference evidence="4" key="1">
    <citation type="journal article" date="2024" name="Int. J. Syst. Evol. Microbiol.">
        <title>Methylomarinovum tepidoasis sp. nov., a moderately thermophilic methanotroph of the family Methylothermaceae isolated from a deep-sea hydrothermal field.</title>
        <authorList>
            <person name="Hirayama H."/>
            <person name="Takaki Y."/>
            <person name="Abe M."/>
            <person name="Miyazaki M."/>
            <person name="Uematsu K."/>
            <person name="Matsui Y."/>
            <person name="Takai K."/>
        </authorList>
    </citation>
    <scope>NUCLEOTIDE SEQUENCE [LARGE SCALE GENOMIC DNA]</scope>
    <source>
        <strain evidence="4">IN45</strain>
    </source>
</reference>
<evidence type="ECO:0000313" key="4">
    <source>
        <dbReference type="Proteomes" id="UP001321450"/>
    </source>
</evidence>
<dbReference type="KEGG" id="meiy:MIN45_P0428"/>
<gene>
    <name evidence="3" type="ORF">MIN45_P0428</name>
</gene>
<proteinExistence type="predicted"/>
<evidence type="ECO:0000259" key="2">
    <source>
        <dbReference type="PROSITE" id="PS50076"/>
    </source>
</evidence>
<organism evidence="3 4">
    <name type="scientific">Methylomarinovum tepidoasis</name>
    <dbReference type="NCBI Taxonomy" id="2840183"/>
    <lineage>
        <taxon>Bacteria</taxon>
        <taxon>Pseudomonadati</taxon>
        <taxon>Pseudomonadota</taxon>
        <taxon>Gammaproteobacteria</taxon>
        <taxon>Methylococcales</taxon>
        <taxon>Methylothermaceae</taxon>
        <taxon>Methylomarinovum</taxon>
    </lineage>
</organism>